<comment type="similarity">
    <text evidence="2">Belongs to the DNA repair metallo-beta-lactamase (DRMBL) family.</text>
</comment>
<dbReference type="PANTHER" id="PTHR23240:SF6">
    <property type="entry name" value="DNA CROSS-LINK REPAIR 1A PROTEIN"/>
    <property type="match status" value="1"/>
</dbReference>
<accession>A0AAW1T157</accession>
<dbReference type="FunFam" id="3.40.50.12650:FF:000001">
    <property type="entry name" value="DNA cross-link repair 1A"/>
    <property type="match status" value="1"/>
</dbReference>
<dbReference type="GO" id="GO:0003684">
    <property type="term" value="F:damaged DNA binding"/>
    <property type="evidence" value="ECO:0007669"/>
    <property type="project" value="TreeGrafter"/>
</dbReference>
<dbReference type="Gene3D" id="3.40.50.12650">
    <property type="match status" value="1"/>
</dbReference>
<keyword evidence="3" id="KW-0227">DNA damage</keyword>
<evidence type="ECO:0000313" key="8">
    <source>
        <dbReference type="EMBL" id="KAK9863457.1"/>
    </source>
</evidence>
<reference evidence="8 9" key="1">
    <citation type="journal article" date="2024" name="Nat. Commun.">
        <title>Phylogenomics reveals the evolutionary origins of lichenization in chlorophyte algae.</title>
        <authorList>
            <person name="Puginier C."/>
            <person name="Libourel C."/>
            <person name="Otte J."/>
            <person name="Skaloud P."/>
            <person name="Haon M."/>
            <person name="Grisel S."/>
            <person name="Petersen M."/>
            <person name="Berrin J.G."/>
            <person name="Delaux P.M."/>
            <person name="Dal Grande F."/>
            <person name="Keller J."/>
        </authorList>
    </citation>
    <scope>NUCLEOTIDE SEQUENCE [LARGE SCALE GENOMIC DNA]</scope>
    <source>
        <strain evidence="8 9">SAG 2523</strain>
    </source>
</reference>
<feature type="compositionally biased region" description="Polar residues" evidence="6">
    <location>
        <begin position="34"/>
        <end position="48"/>
    </location>
</feature>
<dbReference type="Pfam" id="PF07522">
    <property type="entry name" value="DRMBL"/>
    <property type="match status" value="1"/>
</dbReference>
<evidence type="ECO:0000256" key="3">
    <source>
        <dbReference type="ARBA" id="ARBA00022763"/>
    </source>
</evidence>
<dbReference type="GO" id="GO:0035312">
    <property type="term" value="F:5'-3' DNA exonuclease activity"/>
    <property type="evidence" value="ECO:0007669"/>
    <property type="project" value="TreeGrafter"/>
</dbReference>
<evidence type="ECO:0000256" key="1">
    <source>
        <dbReference type="ARBA" id="ARBA00004123"/>
    </source>
</evidence>
<dbReference type="GO" id="GO:0005634">
    <property type="term" value="C:nucleus"/>
    <property type="evidence" value="ECO:0007669"/>
    <property type="project" value="UniProtKB-SubCell"/>
</dbReference>
<keyword evidence="9" id="KW-1185">Reference proteome</keyword>
<name>A0AAW1T157_9CHLO</name>
<dbReference type="SUPFAM" id="SSF56281">
    <property type="entry name" value="Metallo-hydrolase/oxidoreductase"/>
    <property type="match status" value="1"/>
</dbReference>
<dbReference type="InterPro" id="IPR036866">
    <property type="entry name" value="RibonucZ/Hydroxyglut_hydro"/>
</dbReference>
<feature type="domain" description="DNA repair metallo-beta-lactamase" evidence="7">
    <location>
        <begin position="396"/>
        <end position="496"/>
    </location>
</feature>
<dbReference type="PANTHER" id="PTHR23240">
    <property type="entry name" value="DNA CROSS-LINK REPAIR PROTEIN PSO2/SNM1-RELATED"/>
    <property type="match status" value="1"/>
</dbReference>
<evidence type="ECO:0000313" key="9">
    <source>
        <dbReference type="Proteomes" id="UP001485043"/>
    </source>
</evidence>
<comment type="caution">
    <text evidence="8">The sequence shown here is derived from an EMBL/GenBank/DDBJ whole genome shotgun (WGS) entry which is preliminary data.</text>
</comment>
<evidence type="ECO:0000256" key="5">
    <source>
        <dbReference type="ARBA" id="ARBA00023242"/>
    </source>
</evidence>
<dbReference type="GO" id="GO:0036297">
    <property type="term" value="P:interstrand cross-link repair"/>
    <property type="evidence" value="ECO:0007669"/>
    <property type="project" value="TreeGrafter"/>
</dbReference>
<evidence type="ECO:0000256" key="6">
    <source>
        <dbReference type="SAM" id="MobiDB-lite"/>
    </source>
</evidence>
<sequence>MWQKLLRGPEASAKRAPTNSRISSPLAEGKESRGSQTKGFARDLQNSPAQCLQATEDWTAKGKPGLQKFSSATERSRLLETTSEAAVSLQLLFCQAGLATPEPGDGIEINLSDDSDIEILEGACPLSDGANDLSEGANDLSDGASDDAAQSCSESEPECESQIEMQTNQAGTVFCRPAPLQPGPWEGPGEDGFMDSGLGEETFDADWAWAADHYGGLTRGFKQGLVHCTTITARLVHLRLKLPLDRLVVYELNSPAVVDGIRVTFLEANHCPGAAIILFEPPGRTPVLHTGDSRCRKEMQQEACLQPLRGSLDLVLDTTYCDPQYTFPPQQQVLQFVVDAVKAEAFNPRTLFLFGTYTIGKEKLFLEVARALNKKVYVSRAKRQVLDCLGLPPAYTRLLTTNDTEADMHAVPLSMASLKAMARTQRHYRSRFTTIVGFQPTGWSHTSGKARTGGGKRRQKGTLISYQVPYSEHSSFPELQEFVHWLQPRRLIPSVGNDCGPKARRMVEQLRQAPDDPK</sequence>
<keyword evidence="4" id="KW-0234">DNA repair</keyword>
<dbReference type="InterPro" id="IPR011084">
    <property type="entry name" value="DRMBL"/>
</dbReference>
<keyword evidence="5" id="KW-0539">Nucleus</keyword>
<dbReference type="EMBL" id="JALJOV010000469">
    <property type="protein sequence ID" value="KAK9863457.1"/>
    <property type="molecule type" value="Genomic_DNA"/>
</dbReference>
<proteinExistence type="inferred from homology"/>
<dbReference type="AlphaFoldDB" id="A0AAW1T157"/>
<gene>
    <name evidence="8" type="ORF">WJX84_005818</name>
</gene>
<feature type="region of interest" description="Disordered" evidence="6">
    <location>
        <begin position="1"/>
        <end position="48"/>
    </location>
</feature>
<dbReference type="Gene3D" id="3.60.15.10">
    <property type="entry name" value="Ribonuclease Z/Hydroxyacylglutathione hydrolase-like"/>
    <property type="match status" value="1"/>
</dbReference>
<evidence type="ECO:0000259" key="7">
    <source>
        <dbReference type="Pfam" id="PF07522"/>
    </source>
</evidence>
<dbReference type="GO" id="GO:0006303">
    <property type="term" value="P:double-strand break repair via nonhomologous end joining"/>
    <property type="evidence" value="ECO:0007669"/>
    <property type="project" value="TreeGrafter"/>
</dbReference>
<evidence type="ECO:0000256" key="4">
    <source>
        <dbReference type="ARBA" id="ARBA00023204"/>
    </source>
</evidence>
<comment type="subcellular location">
    <subcellularLocation>
        <location evidence="1">Nucleus</location>
    </subcellularLocation>
</comment>
<protein>
    <recommendedName>
        <fullName evidence="7">DNA repair metallo-beta-lactamase domain-containing protein</fullName>
    </recommendedName>
</protein>
<evidence type="ECO:0000256" key="2">
    <source>
        <dbReference type="ARBA" id="ARBA00010304"/>
    </source>
</evidence>
<feature type="region of interest" description="Disordered" evidence="6">
    <location>
        <begin position="128"/>
        <end position="157"/>
    </location>
</feature>
<organism evidence="8 9">
    <name type="scientific">Apatococcus fuscideae</name>
    <dbReference type="NCBI Taxonomy" id="2026836"/>
    <lineage>
        <taxon>Eukaryota</taxon>
        <taxon>Viridiplantae</taxon>
        <taxon>Chlorophyta</taxon>
        <taxon>core chlorophytes</taxon>
        <taxon>Trebouxiophyceae</taxon>
        <taxon>Chlorellales</taxon>
        <taxon>Chlorellaceae</taxon>
        <taxon>Apatococcus</taxon>
    </lineage>
</organism>
<dbReference type="Proteomes" id="UP001485043">
    <property type="component" value="Unassembled WGS sequence"/>
</dbReference>